<dbReference type="AlphaFoldDB" id="I0EMR3"/>
<dbReference type="HOGENOM" id="CLU_189065_1_0_7"/>
<evidence type="ECO:0000313" key="1">
    <source>
        <dbReference type="EMBL" id="AFI04232.1"/>
    </source>
</evidence>
<accession>I0EMR3</accession>
<dbReference type="Proteomes" id="UP000005010">
    <property type="component" value="Chromosome"/>
</dbReference>
<name>I0EMR3_HELC0</name>
<sequence length="81" mass="9451">MNSLEFEKLIDSFKIALLEQNSQKAFALVDEISLEQIQNLDLDKLLRLKEMIAQSIELLQKDKNTIQNQMQKAKNIQKFLS</sequence>
<protein>
    <submittedName>
        <fullName evidence="1">Uncharacterized protein</fullName>
    </submittedName>
</protein>
<proteinExistence type="predicted"/>
<dbReference type="STRING" id="182217.HCW_04825"/>
<keyword evidence="2" id="KW-1185">Reference proteome</keyword>
<gene>
    <name evidence="1" type="ordered locus">HCW_04825</name>
</gene>
<organism evidence="1 2">
    <name type="scientific">Helicobacter cetorum (strain ATCC BAA-429 / MIT 00-7128)</name>
    <dbReference type="NCBI Taxonomy" id="182217"/>
    <lineage>
        <taxon>Bacteria</taxon>
        <taxon>Pseudomonadati</taxon>
        <taxon>Campylobacterota</taxon>
        <taxon>Epsilonproteobacteria</taxon>
        <taxon>Campylobacterales</taxon>
        <taxon>Helicobacteraceae</taxon>
        <taxon>Helicobacter</taxon>
    </lineage>
</organism>
<dbReference type="KEGG" id="hce:HCW_04825"/>
<evidence type="ECO:0000313" key="2">
    <source>
        <dbReference type="Proteomes" id="UP000005010"/>
    </source>
</evidence>
<dbReference type="RefSeq" id="WP_014661102.1">
    <property type="nucleotide sequence ID" value="NC_017737.1"/>
</dbReference>
<dbReference type="EMBL" id="CP003479">
    <property type="protein sequence ID" value="AFI04232.1"/>
    <property type="molecule type" value="Genomic_DNA"/>
</dbReference>
<reference evidence="2" key="1">
    <citation type="submission" date="2012-04" db="EMBL/GenBank/DDBJ databases">
        <title>Complete genome sequence of Helicobacter cetorum strain MIT 00-7128.</title>
        <authorList>
            <person name="Kersulyte D."/>
            <person name="Berg D.E."/>
        </authorList>
    </citation>
    <scope>NUCLEOTIDE SEQUENCE [LARGE SCALE GENOMIC DNA]</scope>
    <source>
        <strain evidence="2">MIT 00-7128</strain>
    </source>
</reference>
<dbReference type="PATRIC" id="fig|182217.3.peg.1027"/>